<dbReference type="InterPro" id="IPR029000">
    <property type="entry name" value="Cyclophilin-like_dom_sf"/>
</dbReference>
<dbReference type="InterPro" id="IPR010016">
    <property type="entry name" value="PxpB"/>
</dbReference>
<feature type="domain" description="Carboxyltransferase" evidence="4">
    <location>
        <begin position="1"/>
        <end position="212"/>
    </location>
</feature>
<evidence type="ECO:0000259" key="4">
    <source>
        <dbReference type="SMART" id="SM00796"/>
    </source>
</evidence>
<gene>
    <name evidence="5" type="ORF">MP11Mi_20400</name>
</gene>
<proteinExistence type="predicted"/>
<dbReference type="EMBL" id="CP128986">
    <property type="protein sequence ID" value="WOC12944.1"/>
    <property type="molecule type" value="Genomic_DNA"/>
</dbReference>
<dbReference type="GO" id="GO:0005524">
    <property type="term" value="F:ATP binding"/>
    <property type="evidence" value="ECO:0007669"/>
    <property type="project" value="UniProtKB-KW"/>
</dbReference>
<dbReference type="RefSeq" id="WP_420038803.1">
    <property type="nucleotide sequence ID" value="NZ_CP128986.1"/>
</dbReference>
<dbReference type="Gene3D" id="2.40.100.10">
    <property type="entry name" value="Cyclophilin-like"/>
    <property type="match status" value="1"/>
</dbReference>
<organism evidence="5">
    <name type="scientific">Gordonia sp. MP11Mi</name>
    <dbReference type="NCBI Taxonomy" id="3022769"/>
    <lineage>
        <taxon>Bacteria</taxon>
        <taxon>Bacillati</taxon>
        <taxon>Actinomycetota</taxon>
        <taxon>Actinomycetes</taxon>
        <taxon>Mycobacteriales</taxon>
        <taxon>Gordoniaceae</taxon>
        <taxon>Gordonia</taxon>
    </lineage>
</organism>
<protein>
    <recommendedName>
        <fullName evidence="4">Carboxyltransferase domain-containing protein</fullName>
    </recommendedName>
</protein>
<dbReference type="AlphaFoldDB" id="A0AA97CV44"/>
<dbReference type="SMART" id="SM00796">
    <property type="entry name" value="AHS1"/>
    <property type="match status" value="1"/>
</dbReference>
<name>A0AA97CV44_9ACTN</name>
<dbReference type="PANTHER" id="PTHR34698">
    <property type="entry name" value="5-OXOPROLINASE SUBUNIT B"/>
    <property type="match status" value="1"/>
</dbReference>
<dbReference type="PANTHER" id="PTHR34698:SF2">
    <property type="entry name" value="5-OXOPROLINASE SUBUNIT B"/>
    <property type="match status" value="1"/>
</dbReference>
<dbReference type="Pfam" id="PF02682">
    <property type="entry name" value="CT_C_D"/>
    <property type="match status" value="1"/>
</dbReference>
<dbReference type="SUPFAM" id="SSF50891">
    <property type="entry name" value="Cyclophilin-like"/>
    <property type="match status" value="1"/>
</dbReference>
<evidence type="ECO:0000256" key="2">
    <source>
        <dbReference type="ARBA" id="ARBA00022801"/>
    </source>
</evidence>
<dbReference type="InterPro" id="IPR003833">
    <property type="entry name" value="CT_C_D"/>
</dbReference>
<sequence>MREHPAGDDAILLDFSGHADAAQAAARAATALRMAADDGRLTVADVVASAETVLVEAFPGSGVNELGVRRVVHDMAVDDGRAADSASTSGDRIVIATVYDGPDLAAAASIVGCSVDELIRAHTAVLWRVQFMGFAPGFGYLIPDRSSEISDIELLAKIERRSQSRPVVGSGSVAVAAGYSAVYPRESPGGWHLLGRTSRRMWDSAAVPPAILSTGSAVRFDRVHA</sequence>
<dbReference type="GO" id="GO:0016787">
    <property type="term" value="F:hydrolase activity"/>
    <property type="evidence" value="ECO:0007669"/>
    <property type="project" value="UniProtKB-KW"/>
</dbReference>
<evidence type="ECO:0000313" key="5">
    <source>
        <dbReference type="EMBL" id="WOC12944.1"/>
    </source>
</evidence>
<keyword evidence="2" id="KW-0378">Hydrolase</keyword>
<dbReference type="Gene3D" id="3.30.1360.40">
    <property type="match status" value="1"/>
</dbReference>
<accession>A0AA97CV44</accession>
<reference evidence="5" key="1">
    <citation type="submission" date="2023-06" db="EMBL/GenBank/DDBJ databases">
        <title>Gordonia sp. nov. and Pseudochrobactrum sp. nov., two species isolated from the burying beetle Nicrophorus vespilloides.</title>
        <authorList>
            <person name="Poehlein A."/>
            <person name="Guzman J."/>
            <person name="Daniel R."/>
            <person name="Vilcinskas A."/>
        </authorList>
    </citation>
    <scope>NUCLEOTIDE SEQUENCE</scope>
    <source>
        <strain evidence="5">MP11Mi</strain>
    </source>
</reference>
<keyword evidence="3" id="KW-0067">ATP-binding</keyword>
<keyword evidence="1" id="KW-0547">Nucleotide-binding</keyword>
<evidence type="ECO:0000256" key="1">
    <source>
        <dbReference type="ARBA" id="ARBA00022741"/>
    </source>
</evidence>
<evidence type="ECO:0000256" key="3">
    <source>
        <dbReference type="ARBA" id="ARBA00022840"/>
    </source>
</evidence>